<accession>V6LJE1</accession>
<feature type="compositionally biased region" description="Basic and acidic residues" evidence="1">
    <location>
        <begin position="77"/>
        <end position="89"/>
    </location>
</feature>
<protein>
    <submittedName>
        <fullName evidence="2">Uncharacterized protein</fullName>
    </submittedName>
</protein>
<evidence type="ECO:0000256" key="1">
    <source>
        <dbReference type="SAM" id="MobiDB-lite"/>
    </source>
</evidence>
<feature type="region of interest" description="Disordered" evidence="1">
    <location>
        <begin position="67"/>
        <end position="144"/>
    </location>
</feature>
<feature type="non-terminal residue" evidence="2">
    <location>
        <position position="1"/>
    </location>
</feature>
<dbReference type="AlphaFoldDB" id="V6LJE1"/>
<evidence type="ECO:0000313" key="2">
    <source>
        <dbReference type="EMBL" id="EST43826.1"/>
    </source>
</evidence>
<proteinExistence type="predicted"/>
<sequence length="144" mass="15782">GVHLVQVLQQASDLGREVRGLSHFREGEEWNGIGPLASAPPLELPRVGGDGAFCLKVLEAPFRKVQTPAQYTTSSRPKNEGRVPGRRVQDPAQRAQPDSEDALLQEVQAPHHRPEAPGAQDQGRGQDSPDPQRARYKLTQVDLI</sequence>
<name>V6LJE1_9EUKA</name>
<organism evidence="2">
    <name type="scientific">Spironucleus salmonicida</name>
    <dbReference type="NCBI Taxonomy" id="348837"/>
    <lineage>
        <taxon>Eukaryota</taxon>
        <taxon>Metamonada</taxon>
        <taxon>Diplomonadida</taxon>
        <taxon>Hexamitidae</taxon>
        <taxon>Hexamitinae</taxon>
        <taxon>Spironucleus</taxon>
    </lineage>
</organism>
<gene>
    <name evidence="2" type="ORF">SS50377_ja017</name>
</gene>
<reference evidence="2" key="1">
    <citation type="journal article" date="2014" name="PLoS Genet.">
        <title>The Genome of Spironucleus salmonicida Highlights a Fish Pathogen Adapted to Fluctuating Environments.</title>
        <authorList>
            <person name="Xu F."/>
            <person name="Jerlstrom-Hultqvist J."/>
            <person name="Einarsson E."/>
            <person name="Astvaldsson A."/>
            <person name="Svard S.G."/>
            <person name="Andersson J.O."/>
        </authorList>
    </citation>
    <scope>NUCLEOTIDE SEQUENCE</scope>
</reference>
<feature type="compositionally biased region" description="Polar residues" evidence="1">
    <location>
        <begin position="67"/>
        <end position="76"/>
    </location>
</feature>
<dbReference type="EMBL" id="KI546133">
    <property type="protein sequence ID" value="EST43826.1"/>
    <property type="molecule type" value="Genomic_DNA"/>
</dbReference>